<evidence type="ECO:0000313" key="2">
    <source>
        <dbReference type="EMBL" id="QEG35952.1"/>
    </source>
</evidence>
<dbReference type="RefSeq" id="WP_148074384.1">
    <property type="nucleotide sequence ID" value="NZ_CP042913.1"/>
</dbReference>
<sequence length="314" mass="34024">MSRYHYVYLILATLVLGPVASAEEHIAQPFVGVTLRGLFLDDPRPLTIWVAEIDLTADGISFLVTPGNGDPNGSEAGDPNAETTRQTTLEFLKEQNAQLAINATFFGMSARDTDNLGLVVSAGEWVSPFREDWPSFNISSDNQASIVRGKHDTYQVTSRSQHENLYNAVTGSDQIVTNSKATTGRREFSTALHPRTAIGYTADKKLILATVDGRQPGVSEGMSLLELASLMLRFGSVQALNLDGGGSTTMVIADPEPRVLNTPSSKNKAGECGVLRKNGTNLAVFARRNPSYQRTAPVLRRANRGQAEQAVWSD</sequence>
<gene>
    <name evidence="2" type="ORF">Pr1d_32600</name>
</gene>
<dbReference type="AlphaFoldDB" id="A0A5B9QEN4"/>
<dbReference type="PANTHER" id="PTHR40446">
    <property type="entry name" value="N-ACETYLGLUCOSAMINE-1-PHOSPHODIESTER ALPHA-N-ACETYLGLUCOSAMINIDASE"/>
    <property type="match status" value="1"/>
</dbReference>
<dbReference type="Pfam" id="PF09992">
    <property type="entry name" value="NAGPA"/>
    <property type="match status" value="1"/>
</dbReference>
<dbReference type="InterPro" id="IPR018711">
    <property type="entry name" value="NAGPA"/>
</dbReference>
<keyword evidence="3" id="KW-1185">Reference proteome</keyword>
<reference evidence="2 3" key="1">
    <citation type="submission" date="2019-08" db="EMBL/GenBank/DDBJ databases">
        <title>Deep-cultivation of Planctomycetes and their phenomic and genomic characterization uncovers novel biology.</title>
        <authorList>
            <person name="Wiegand S."/>
            <person name="Jogler M."/>
            <person name="Boedeker C."/>
            <person name="Pinto D."/>
            <person name="Vollmers J."/>
            <person name="Rivas-Marin E."/>
            <person name="Kohn T."/>
            <person name="Peeters S.H."/>
            <person name="Heuer A."/>
            <person name="Rast P."/>
            <person name="Oberbeckmann S."/>
            <person name="Bunk B."/>
            <person name="Jeske O."/>
            <person name="Meyerdierks A."/>
            <person name="Storesund J.E."/>
            <person name="Kallscheuer N."/>
            <person name="Luecker S."/>
            <person name="Lage O.M."/>
            <person name="Pohl T."/>
            <person name="Merkel B.J."/>
            <person name="Hornburger P."/>
            <person name="Mueller R.-W."/>
            <person name="Bruemmer F."/>
            <person name="Labrenz M."/>
            <person name="Spormann A.M."/>
            <person name="Op den Camp H."/>
            <person name="Overmann J."/>
            <person name="Amann R."/>
            <person name="Jetten M.S.M."/>
            <person name="Mascher T."/>
            <person name="Medema M.H."/>
            <person name="Devos D.P."/>
            <person name="Kaster A.-K."/>
            <person name="Ovreas L."/>
            <person name="Rohde M."/>
            <person name="Galperin M.Y."/>
            <person name="Jogler C."/>
        </authorList>
    </citation>
    <scope>NUCLEOTIDE SEQUENCE [LARGE SCALE GENOMIC DNA]</scope>
    <source>
        <strain evidence="2 3">Pr1d</strain>
    </source>
</reference>
<organism evidence="2 3">
    <name type="scientific">Bythopirellula goksoeyrii</name>
    <dbReference type="NCBI Taxonomy" id="1400387"/>
    <lineage>
        <taxon>Bacteria</taxon>
        <taxon>Pseudomonadati</taxon>
        <taxon>Planctomycetota</taxon>
        <taxon>Planctomycetia</taxon>
        <taxon>Pirellulales</taxon>
        <taxon>Lacipirellulaceae</taxon>
        <taxon>Bythopirellula</taxon>
    </lineage>
</organism>
<dbReference type="PANTHER" id="PTHR40446:SF2">
    <property type="entry name" value="N-ACETYLGLUCOSAMINE-1-PHOSPHODIESTER ALPHA-N-ACETYLGLUCOSAMINIDASE"/>
    <property type="match status" value="1"/>
</dbReference>
<name>A0A5B9QEN4_9BACT</name>
<accession>A0A5B9QEN4</accession>
<evidence type="ECO:0000313" key="3">
    <source>
        <dbReference type="Proteomes" id="UP000323917"/>
    </source>
</evidence>
<protein>
    <recommendedName>
        <fullName evidence="1">Phosphodiester glycosidase domain-containing protein</fullName>
    </recommendedName>
</protein>
<feature type="domain" description="Phosphodiester glycosidase" evidence="1">
    <location>
        <begin position="96"/>
        <end position="281"/>
    </location>
</feature>
<dbReference type="Proteomes" id="UP000323917">
    <property type="component" value="Chromosome"/>
</dbReference>
<evidence type="ECO:0000259" key="1">
    <source>
        <dbReference type="Pfam" id="PF09992"/>
    </source>
</evidence>
<dbReference type="KEGG" id="bgok:Pr1d_32600"/>
<dbReference type="OrthoDB" id="9809781at2"/>
<proteinExistence type="predicted"/>
<dbReference type="EMBL" id="CP042913">
    <property type="protein sequence ID" value="QEG35952.1"/>
    <property type="molecule type" value="Genomic_DNA"/>
</dbReference>